<dbReference type="RefSeq" id="WP_280142035.1">
    <property type="nucleotide sequence ID" value="NZ_FOSP01000001.1"/>
</dbReference>
<accession>A0A1I3XDF0</accession>
<evidence type="ECO:0000256" key="1">
    <source>
        <dbReference type="ARBA" id="ARBA00007435"/>
    </source>
</evidence>
<gene>
    <name evidence="4" type="ORF">SAMN05216302_1001239</name>
</gene>
<dbReference type="InterPro" id="IPR000305">
    <property type="entry name" value="GIY-YIG_endonuc"/>
</dbReference>
<dbReference type="InterPro" id="IPR050190">
    <property type="entry name" value="UPF0213_domain"/>
</dbReference>
<organism evidence="4 5">
    <name type="scientific">Nitrosomonas aestuarii</name>
    <dbReference type="NCBI Taxonomy" id="52441"/>
    <lineage>
        <taxon>Bacteria</taxon>
        <taxon>Pseudomonadati</taxon>
        <taxon>Pseudomonadota</taxon>
        <taxon>Betaproteobacteria</taxon>
        <taxon>Nitrosomonadales</taxon>
        <taxon>Nitrosomonadaceae</taxon>
        <taxon>Nitrosomonas</taxon>
    </lineage>
</organism>
<dbReference type="PANTHER" id="PTHR34477">
    <property type="entry name" value="UPF0213 PROTEIN YHBQ"/>
    <property type="match status" value="1"/>
</dbReference>
<evidence type="ECO:0000256" key="2">
    <source>
        <dbReference type="SAM" id="MobiDB-lite"/>
    </source>
</evidence>
<dbReference type="GO" id="GO:0004519">
    <property type="term" value="F:endonuclease activity"/>
    <property type="evidence" value="ECO:0007669"/>
    <property type="project" value="UniProtKB-KW"/>
</dbReference>
<feature type="compositionally biased region" description="Basic and acidic residues" evidence="2">
    <location>
        <begin position="87"/>
        <end position="103"/>
    </location>
</feature>
<dbReference type="Pfam" id="PF01541">
    <property type="entry name" value="GIY-YIG"/>
    <property type="match status" value="1"/>
</dbReference>
<feature type="region of interest" description="Disordered" evidence="2">
    <location>
        <begin position="65"/>
        <end position="103"/>
    </location>
</feature>
<keyword evidence="4" id="KW-0255">Endonuclease</keyword>
<dbReference type="CDD" id="cd10456">
    <property type="entry name" value="GIY-YIG_UPF0213"/>
    <property type="match status" value="1"/>
</dbReference>
<dbReference type="Proteomes" id="UP000199533">
    <property type="component" value="Unassembled WGS sequence"/>
</dbReference>
<comment type="similarity">
    <text evidence="1">Belongs to the UPF0213 family.</text>
</comment>
<dbReference type="SUPFAM" id="SSF82771">
    <property type="entry name" value="GIY-YIG endonuclease"/>
    <property type="match status" value="1"/>
</dbReference>
<evidence type="ECO:0000313" key="5">
    <source>
        <dbReference type="Proteomes" id="UP000199533"/>
    </source>
</evidence>
<dbReference type="AlphaFoldDB" id="A0A1I3XDF0"/>
<reference evidence="5" key="1">
    <citation type="submission" date="2016-10" db="EMBL/GenBank/DDBJ databases">
        <authorList>
            <person name="Varghese N."/>
            <person name="Submissions S."/>
        </authorList>
    </citation>
    <scope>NUCLEOTIDE SEQUENCE [LARGE SCALE GENOMIC DNA]</scope>
    <source>
        <strain evidence="5">Nm69</strain>
    </source>
</reference>
<feature type="compositionally biased region" description="Basic and acidic residues" evidence="2">
    <location>
        <begin position="65"/>
        <end position="75"/>
    </location>
</feature>
<evidence type="ECO:0000259" key="3">
    <source>
        <dbReference type="PROSITE" id="PS50164"/>
    </source>
</evidence>
<keyword evidence="5" id="KW-1185">Reference proteome</keyword>
<protein>
    <submittedName>
        <fullName evidence="4">Putative endonuclease</fullName>
    </submittedName>
</protein>
<sequence>MRPFVYLSDLQLLATERASKQIEMIADELVADKILTMSWTVYILECADGSLYTGITTDLTRRIAEHGAGKGEKGARYTSGRGPFRLVHQESHKNRAEASKREASIKAMTRAGKLALISKSGKQR</sequence>
<keyword evidence="4" id="KW-0540">Nuclease</keyword>
<proteinExistence type="inferred from homology"/>
<keyword evidence="4" id="KW-0378">Hydrolase</keyword>
<feature type="domain" description="GIY-YIG" evidence="3">
    <location>
        <begin position="37"/>
        <end position="115"/>
    </location>
</feature>
<dbReference type="EMBL" id="FOSP01000001">
    <property type="protein sequence ID" value="SFK17573.1"/>
    <property type="molecule type" value="Genomic_DNA"/>
</dbReference>
<evidence type="ECO:0000313" key="4">
    <source>
        <dbReference type="EMBL" id="SFK17573.1"/>
    </source>
</evidence>
<dbReference type="PROSITE" id="PS50164">
    <property type="entry name" value="GIY_YIG"/>
    <property type="match status" value="1"/>
</dbReference>
<dbReference type="Gene3D" id="3.40.1440.10">
    <property type="entry name" value="GIY-YIG endonuclease"/>
    <property type="match status" value="1"/>
</dbReference>
<name>A0A1I3XDF0_9PROT</name>
<dbReference type="PANTHER" id="PTHR34477:SF1">
    <property type="entry name" value="UPF0213 PROTEIN YHBQ"/>
    <property type="match status" value="1"/>
</dbReference>
<dbReference type="InterPro" id="IPR035901">
    <property type="entry name" value="GIY-YIG_endonuc_sf"/>
</dbReference>